<comment type="caution">
    <text evidence="8">The sequence shown here is derived from an EMBL/GenBank/DDBJ whole genome shotgun (WGS) entry which is preliminary data.</text>
</comment>
<dbReference type="Pfam" id="PF01086">
    <property type="entry name" value="Clathrin_lg_ch"/>
    <property type="match status" value="1"/>
</dbReference>
<dbReference type="GO" id="GO:0006886">
    <property type="term" value="P:intracellular protein transport"/>
    <property type="evidence" value="ECO:0007669"/>
    <property type="project" value="InterPro"/>
</dbReference>
<comment type="function">
    <text evidence="6">Clathrin is the major protein of the polyhedral coat of coated pits and vesicles.</text>
</comment>
<evidence type="ECO:0000313" key="8">
    <source>
        <dbReference type="EMBL" id="KAK0739670.1"/>
    </source>
</evidence>
<organism evidence="8 9">
    <name type="scientific">Apiosordaria backusii</name>
    <dbReference type="NCBI Taxonomy" id="314023"/>
    <lineage>
        <taxon>Eukaryota</taxon>
        <taxon>Fungi</taxon>
        <taxon>Dikarya</taxon>
        <taxon>Ascomycota</taxon>
        <taxon>Pezizomycotina</taxon>
        <taxon>Sordariomycetes</taxon>
        <taxon>Sordariomycetidae</taxon>
        <taxon>Sordariales</taxon>
        <taxon>Lasiosphaeriaceae</taxon>
        <taxon>Apiosordaria</taxon>
    </lineage>
</organism>
<dbReference type="InterPro" id="IPR000996">
    <property type="entry name" value="Clathrin_L-chain"/>
</dbReference>
<keyword evidence="5 6" id="KW-0968">Cytoplasmic vesicle</keyword>
<name>A0AA40EGX9_9PEZI</name>
<keyword evidence="3 6" id="KW-0472">Membrane</keyword>
<evidence type="ECO:0000256" key="2">
    <source>
        <dbReference type="ARBA" id="ARBA00005263"/>
    </source>
</evidence>
<feature type="compositionally biased region" description="Low complexity" evidence="7">
    <location>
        <begin position="91"/>
        <end position="105"/>
    </location>
</feature>
<evidence type="ECO:0000313" key="9">
    <source>
        <dbReference type="Proteomes" id="UP001172159"/>
    </source>
</evidence>
<comment type="similarity">
    <text evidence="2 6">Belongs to the clathrin light chain family.</text>
</comment>
<comment type="subcellular location">
    <subcellularLocation>
        <location evidence="1 6">Cytoplasmic vesicle membrane</location>
        <topology evidence="1 6">Peripheral membrane protein</topology>
        <orientation evidence="1 6">Cytoplasmic side</orientation>
    </subcellularLocation>
    <subcellularLocation>
        <location evidence="6">Membrane</location>
        <location evidence="6">Coated pit</location>
        <topology evidence="6">Peripheral membrane protein</topology>
        <orientation evidence="6">Cytoplasmic side</orientation>
    </subcellularLocation>
    <text evidence="6">Cytoplasmic face of coated pits and vesicles.</text>
</comment>
<feature type="compositionally biased region" description="Polar residues" evidence="7">
    <location>
        <begin position="69"/>
        <end position="88"/>
    </location>
</feature>
<dbReference type="Proteomes" id="UP001172159">
    <property type="component" value="Unassembled WGS sequence"/>
</dbReference>
<sequence>MADRFPSLEDFDSGAQTGVQDVSEVPATSNFLEREKAILGDDANQFATVEDAGFDDDDDDLLGGGISAPGNNNAAFDSQFPDITSPNEGLTPPGGTTSITGPSVSYNSGYTPYTQEEEEPQVIKDWREKRDAGNAKRAEQFAQQRAETIKEAQQNIDDFYENYNNKKEKTIAQSRKEAEQFLASREDTTSGGTSWERIAKIVDVSGKGAKGGASGSGKERFRELLVSLRKDEKAPGAEGY</sequence>
<dbReference type="PANTHER" id="PTHR10639:SF7">
    <property type="entry name" value="CLATHRIN LIGHT CHAIN"/>
    <property type="match status" value="1"/>
</dbReference>
<proteinExistence type="inferred from homology"/>
<keyword evidence="9" id="KW-1185">Reference proteome</keyword>
<dbReference type="EMBL" id="JAUKTV010000004">
    <property type="protein sequence ID" value="KAK0739670.1"/>
    <property type="molecule type" value="Genomic_DNA"/>
</dbReference>
<evidence type="ECO:0000256" key="6">
    <source>
        <dbReference type="RuleBase" id="RU363137"/>
    </source>
</evidence>
<dbReference type="GO" id="GO:0032050">
    <property type="term" value="F:clathrin heavy chain binding"/>
    <property type="evidence" value="ECO:0007669"/>
    <property type="project" value="TreeGrafter"/>
</dbReference>
<feature type="region of interest" description="Disordered" evidence="7">
    <location>
        <begin position="1"/>
        <end position="28"/>
    </location>
</feature>
<gene>
    <name evidence="8" type="ORF">B0T21DRAFT_410005</name>
</gene>
<feature type="region of interest" description="Disordered" evidence="7">
    <location>
        <begin position="58"/>
        <end position="122"/>
    </location>
</feature>
<evidence type="ECO:0000256" key="3">
    <source>
        <dbReference type="ARBA" id="ARBA00023136"/>
    </source>
</evidence>
<protein>
    <recommendedName>
        <fullName evidence="6">Clathrin light chain</fullName>
    </recommendedName>
</protein>
<keyword evidence="4 6" id="KW-0168">Coated pit</keyword>
<dbReference type="GO" id="GO:0005198">
    <property type="term" value="F:structural molecule activity"/>
    <property type="evidence" value="ECO:0007669"/>
    <property type="project" value="InterPro"/>
</dbReference>
<accession>A0AA40EGX9</accession>
<dbReference type="GO" id="GO:0072583">
    <property type="term" value="P:clathrin-dependent endocytosis"/>
    <property type="evidence" value="ECO:0007669"/>
    <property type="project" value="TreeGrafter"/>
</dbReference>
<feature type="compositionally biased region" description="Polar residues" evidence="7">
    <location>
        <begin position="14"/>
        <end position="28"/>
    </location>
</feature>
<evidence type="ECO:0000256" key="4">
    <source>
        <dbReference type="ARBA" id="ARBA00023176"/>
    </source>
</evidence>
<dbReference type="AlphaFoldDB" id="A0AA40EGX9"/>
<evidence type="ECO:0000256" key="7">
    <source>
        <dbReference type="SAM" id="MobiDB-lite"/>
    </source>
</evidence>
<evidence type="ECO:0000256" key="1">
    <source>
        <dbReference type="ARBA" id="ARBA00004180"/>
    </source>
</evidence>
<dbReference type="PANTHER" id="PTHR10639">
    <property type="entry name" value="CLATHRIN LIGHT CHAIN"/>
    <property type="match status" value="1"/>
</dbReference>
<dbReference type="GO" id="GO:0030132">
    <property type="term" value="C:clathrin coat of coated pit"/>
    <property type="evidence" value="ECO:0007669"/>
    <property type="project" value="InterPro"/>
</dbReference>
<reference evidence="8" key="1">
    <citation type="submission" date="2023-06" db="EMBL/GenBank/DDBJ databases">
        <title>Genome-scale phylogeny and comparative genomics of the fungal order Sordariales.</title>
        <authorList>
            <consortium name="Lawrence Berkeley National Laboratory"/>
            <person name="Hensen N."/>
            <person name="Bonometti L."/>
            <person name="Westerberg I."/>
            <person name="Brannstrom I.O."/>
            <person name="Guillou S."/>
            <person name="Cros-Aarteil S."/>
            <person name="Calhoun S."/>
            <person name="Haridas S."/>
            <person name="Kuo A."/>
            <person name="Mondo S."/>
            <person name="Pangilinan J."/>
            <person name="Riley R."/>
            <person name="Labutti K."/>
            <person name="Andreopoulos B."/>
            <person name="Lipzen A."/>
            <person name="Chen C."/>
            <person name="Yanf M."/>
            <person name="Daum C."/>
            <person name="Ng V."/>
            <person name="Clum A."/>
            <person name="Steindorff A."/>
            <person name="Ohm R."/>
            <person name="Martin F."/>
            <person name="Silar P."/>
            <person name="Natvig D."/>
            <person name="Lalanne C."/>
            <person name="Gautier V."/>
            <person name="Ament-Velasquez S.L."/>
            <person name="Kruys A."/>
            <person name="Hutchinson M.I."/>
            <person name="Powell A.J."/>
            <person name="Barry K."/>
            <person name="Miller A.N."/>
            <person name="Grigoriev I.V."/>
            <person name="Debuchy R."/>
            <person name="Gladieux P."/>
            <person name="Thoren M.H."/>
            <person name="Johannesson H."/>
        </authorList>
    </citation>
    <scope>NUCLEOTIDE SEQUENCE</scope>
    <source>
        <strain evidence="8">CBS 540.89</strain>
    </source>
</reference>
<evidence type="ECO:0000256" key="5">
    <source>
        <dbReference type="ARBA" id="ARBA00023329"/>
    </source>
</evidence>
<dbReference type="GO" id="GO:0030130">
    <property type="term" value="C:clathrin coat of trans-Golgi network vesicle"/>
    <property type="evidence" value="ECO:0007669"/>
    <property type="project" value="InterPro"/>
</dbReference>